<protein>
    <recommendedName>
        <fullName evidence="3">Transposase</fullName>
    </recommendedName>
</protein>
<sequence length="47" mass="5296">MIRPVDLQGFERQGWALVIGHVSRIADRQSAVGTPLHQCLDSPRERV</sequence>
<evidence type="ECO:0000313" key="1">
    <source>
        <dbReference type="EMBL" id="MDJ1169234.1"/>
    </source>
</evidence>
<comment type="caution">
    <text evidence="1">The sequence shown here is derived from an EMBL/GenBank/DDBJ whole genome shotgun (WGS) entry which is preliminary data.</text>
</comment>
<reference evidence="1 2" key="1">
    <citation type="submission" date="2023-01" db="EMBL/GenBank/DDBJ databases">
        <title>Novel diversity within Roseofilum (Cyanobacteria; Desertifilaceae) from marine benthic mats with descriptions of four novel species.</title>
        <authorList>
            <person name="Wang Y."/>
            <person name="Berthold D.E."/>
            <person name="Hu J."/>
            <person name="Lefler F.W."/>
            <person name="Laughinghouse H.D. IV."/>
        </authorList>
    </citation>
    <scope>NUCLEOTIDE SEQUENCE [LARGE SCALE GENOMIC DNA]</scope>
    <source>
        <strain evidence="1 2">BLCC-M154</strain>
    </source>
</reference>
<name>A0ABT7AS28_9CYAN</name>
<proteinExistence type="predicted"/>
<dbReference type="RefSeq" id="WP_283752995.1">
    <property type="nucleotide sequence ID" value="NZ_JAQOSP010000051.1"/>
</dbReference>
<dbReference type="EMBL" id="JAQOSP010000051">
    <property type="protein sequence ID" value="MDJ1169234.1"/>
    <property type="molecule type" value="Genomic_DNA"/>
</dbReference>
<keyword evidence="2" id="KW-1185">Reference proteome</keyword>
<dbReference type="Proteomes" id="UP001235303">
    <property type="component" value="Unassembled WGS sequence"/>
</dbReference>
<evidence type="ECO:0008006" key="3">
    <source>
        <dbReference type="Google" id="ProtNLM"/>
    </source>
</evidence>
<gene>
    <name evidence="1" type="ORF">PMG71_07335</name>
</gene>
<organism evidence="1 2">
    <name type="scientific">Roseofilum acuticapitatum BLCC-M154</name>
    <dbReference type="NCBI Taxonomy" id="3022444"/>
    <lineage>
        <taxon>Bacteria</taxon>
        <taxon>Bacillati</taxon>
        <taxon>Cyanobacteriota</taxon>
        <taxon>Cyanophyceae</taxon>
        <taxon>Desertifilales</taxon>
        <taxon>Desertifilaceae</taxon>
        <taxon>Roseofilum</taxon>
        <taxon>Roseofilum acuticapitatum</taxon>
    </lineage>
</organism>
<evidence type="ECO:0000313" key="2">
    <source>
        <dbReference type="Proteomes" id="UP001235303"/>
    </source>
</evidence>
<accession>A0ABT7AS28</accession>